<feature type="transmembrane region" description="Helical" evidence="1">
    <location>
        <begin position="135"/>
        <end position="160"/>
    </location>
</feature>
<name>A0A916RUQ7_9BACT</name>
<evidence type="ECO:0008006" key="4">
    <source>
        <dbReference type="Google" id="ProtNLM"/>
    </source>
</evidence>
<reference evidence="2" key="2">
    <citation type="submission" date="2020-09" db="EMBL/GenBank/DDBJ databases">
        <authorList>
            <person name="Sun Q."/>
            <person name="Zhou Y."/>
        </authorList>
    </citation>
    <scope>NUCLEOTIDE SEQUENCE</scope>
    <source>
        <strain evidence="2">CGMCC 1.15447</strain>
    </source>
</reference>
<evidence type="ECO:0000256" key="1">
    <source>
        <dbReference type="SAM" id="Phobius"/>
    </source>
</evidence>
<dbReference type="Proteomes" id="UP000648801">
    <property type="component" value="Unassembled WGS sequence"/>
</dbReference>
<accession>A0A916RUQ7</accession>
<dbReference type="EMBL" id="BMJB01000001">
    <property type="protein sequence ID" value="GGA71248.1"/>
    <property type="molecule type" value="Genomic_DNA"/>
</dbReference>
<feature type="transmembrane region" description="Helical" evidence="1">
    <location>
        <begin position="52"/>
        <end position="79"/>
    </location>
</feature>
<gene>
    <name evidence="2" type="ORF">GCM10011507_23610</name>
</gene>
<evidence type="ECO:0000313" key="3">
    <source>
        <dbReference type="Proteomes" id="UP000648801"/>
    </source>
</evidence>
<keyword evidence="1" id="KW-1133">Transmembrane helix</keyword>
<evidence type="ECO:0000313" key="2">
    <source>
        <dbReference type="EMBL" id="GGA71248.1"/>
    </source>
</evidence>
<proteinExistence type="predicted"/>
<reference evidence="2" key="1">
    <citation type="journal article" date="2014" name="Int. J. Syst. Evol. Microbiol.">
        <title>Complete genome sequence of Corynebacterium casei LMG S-19264T (=DSM 44701T), isolated from a smear-ripened cheese.</title>
        <authorList>
            <consortium name="US DOE Joint Genome Institute (JGI-PGF)"/>
            <person name="Walter F."/>
            <person name="Albersmeier A."/>
            <person name="Kalinowski J."/>
            <person name="Ruckert C."/>
        </authorList>
    </citation>
    <scope>NUCLEOTIDE SEQUENCE</scope>
    <source>
        <strain evidence="2">CGMCC 1.15447</strain>
    </source>
</reference>
<feature type="transmembrane region" description="Helical" evidence="1">
    <location>
        <begin position="99"/>
        <end position="123"/>
    </location>
</feature>
<dbReference type="RefSeq" id="WP_188759449.1">
    <property type="nucleotide sequence ID" value="NZ_BMJB01000001.1"/>
</dbReference>
<sequence>MVCQSCGTEVNADAFCSKCGAQIPVSPQAQPGYPPFPPAMYMSRVSRHLRTLGILWCVYGIYHLVKGLLALTFLSAFTVRGFTGEWPYWSYYHGPSPAPWMHALVPVIATTTMVWTALLLLTGYALLTRRIWGRVLAIVVGVLSLIAIPFGTAMGIYTLWVLASSASGMEYEAIADQS</sequence>
<keyword evidence="1" id="KW-0812">Transmembrane</keyword>
<protein>
    <recommendedName>
        <fullName evidence="4">Zinc-ribbon domain-containing protein</fullName>
    </recommendedName>
</protein>
<keyword evidence="1" id="KW-0472">Membrane</keyword>
<comment type="caution">
    <text evidence="2">The sequence shown here is derived from an EMBL/GenBank/DDBJ whole genome shotgun (WGS) entry which is preliminary data.</text>
</comment>
<dbReference type="AlphaFoldDB" id="A0A916RUQ7"/>
<keyword evidence="3" id="KW-1185">Reference proteome</keyword>
<organism evidence="2 3">
    <name type="scientific">Edaphobacter acidisoli</name>
    <dbReference type="NCBI Taxonomy" id="2040573"/>
    <lineage>
        <taxon>Bacteria</taxon>
        <taxon>Pseudomonadati</taxon>
        <taxon>Acidobacteriota</taxon>
        <taxon>Terriglobia</taxon>
        <taxon>Terriglobales</taxon>
        <taxon>Acidobacteriaceae</taxon>
        <taxon>Edaphobacter</taxon>
    </lineage>
</organism>